<keyword evidence="3" id="KW-1185">Reference proteome</keyword>
<name>A0AA39QUE6_9LECA</name>
<feature type="region of interest" description="Disordered" evidence="1">
    <location>
        <begin position="1"/>
        <end position="104"/>
    </location>
</feature>
<feature type="compositionally biased region" description="Low complexity" evidence="1">
    <location>
        <begin position="33"/>
        <end position="79"/>
    </location>
</feature>
<evidence type="ECO:0000313" key="2">
    <source>
        <dbReference type="EMBL" id="KAK0509373.1"/>
    </source>
</evidence>
<dbReference type="EMBL" id="JAFEKC020000018">
    <property type="protein sequence ID" value="KAK0509373.1"/>
    <property type="molecule type" value="Genomic_DNA"/>
</dbReference>
<organism evidence="2 3">
    <name type="scientific">Cladonia borealis</name>
    <dbReference type="NCBI Taxonomy" id="184061"/>
    <lineage>
        <taxon>Eukaryota</taxon>
        <taxon>Fungi</taxon>
        <taxon>Dikarya</taxon>
        <taxon>Ascomycota</taxon>
        <taxon>Pezizomycotina</taxon>
        <taxon>Lecanoromycetes</taxon>
        <taxon>OSLEUM clade</taxon>
        <taxon>Lecanoromycetidae</taxon>
        <taxon>Lecanorales</taxon>
        <taxon>Lecanorineae</taxon>
        <taxon>Cladoniaceae</taxon>
        <taxon>Cladonia</taxon>
    </lineage>
</organism>
<dbReference type="AlphaFoldDB" id="A0AA39QUE6"/>
<comment type="caution">
    <text evidence="2">The sequence shown here is derived from an EMBL/GenBank/DDBJ whole genome shotgun (WGS) entry which is preliminary data.</text>
</comment>
<proteinExistence type="predicted"/>
<feature type="compositionally biased region" description="Polar residues" evidence="1">
    <location>
        <begin position="86"/>
        <end position="97"/>
    </location>
</feature>
<evidence type="ECO:0000313" key="3">
    <source>
        <dbReference type="Proteomes" id="UP001166286"/>
    </source>
</evidence>
<gene>
    <name evidence="2" type="ORF">JMJ35_007767</name>
</gene>
<reference evidence="2" key="1">
    <citation type="submission" date="2023-03" db="EMBL/GenBank/DDBJ databases">
        <title>Complete genome of Cladonia borealis.</title>
        <authorList>
            <person name="Park H."/>
        </authorList>
    </citation>
    <scope>NUCLEOTIDE SEQUENCE</scope>
    <source>
        <strain evidence="2">ANT050790</strain>
    </source>
</reference>
<sequence length="137" mass="15034">MSLPFGLTPLPTRPASFQFHPRSPSPTFSINRSPSPTFSSTFHHPSSTINRSPSPTFSTTTPRSPSPGSIHSIHSLQHILSHRRCPSTTSVIPSARSSMFGEEVEEEDVAVMGVMEPRPRDERERGWVGIGEVLGGW</sequence>
<dbReference type="Proteomes" id="UP001166286">
    <property type="component" value="Unassembled WGS sequence"/>
</dbReference>
<protein>
    <submittedName>
        <fullName evidence="2">Uncharacterized protein</fullName>
    </submittedName>
</protein>
<evidence type="ECO:0000256" key="1">
    <source>
        <dbReference type="SAM" id="MobiDB-lite"/>
    </source>
</evidence>
<accession>A0AA39QUE6</accession>